<dbReference type="InterPro" id="IPR031142">
    <property type="entry name" value="SPX_prot"/>
</dbReference>
<comment type="caution">
    <text evidence="3">The sequence shown here is derived from an EMBL/GenBank/DDBJ whole genome shotgun (WGS) entry which is preliminary data.</text>
</comment>
<organism evidence="3 4">
    <name type="scientific">Erythroxylum novogranatense</name>
    <dbReference type="NCBI Taxonomy" id="1862640"/>
    <lineage>
        <taxon>Eukaryota</taxon>
        <taxon>Viridiplantae</taxon>
        <taxon>Streptophyta</taxon>
        <taxon>Embryophyta</taxon>
        <taxon>Tracheophyta</taxon>
        <taxon>Spermatophyta</taxon>
        <taxon>Magnoliopsida</taxon>
        <taxon>eudicotyledons</taxon>
        <taxon>Gunneridae</taxon>
        <taxon>Pentapetalae</taxon>
        <taxon>rosids</taxon>
        <taxon>fabids</taxon>
        <taxon>Malpighiales</taxon>
        <taxon>Erythroxylaceae</taxon>
        <taxon>Erythroxylum</taxon>
    </lineage>
</organism>
<dbReference type="CDD" id="cd14481">
    <property type="entry name" value="SPX_AtSPX1_like"/>
    <property type="match status" value="1"/>
</dbReference>
<reference evidence="3 4" key="1">
    <citation type="submission" date="2021-09" db="EMBL/GenBank/DDBJ databases">
        <title>Genomic insights and catalytic innovation underlie evolution of tropane alkaloids biosynthesis.</title>
        <authorList>
            <person name="Wang Y.-J."/>
            <person name="Tian T."/>
            <person name="Huang J.-P."/>
            <person name="Huang S.-X."/>
        </authorList>
    </citation>
    <scope>NUCLEOTIDE SEQUENCE [LARGE SCALE GENOMIC DNA]</scope>
    <source>
        <strain evidence="3">KIB-2018</strain>
        <tissue evidence="3">Leaf</tissue>
    </source>
</reference>
<keyword evidence="1" id="KW-0175">Coiled coil</keyword>
<dbReference type="AlphaFoldDB" id="A0AAV8SUD0"/>
<accession>A0AAV8SUD0</accession>
<sequence length="176" mass="21024">MKYGKKLREEVERTFPEWKAQFICYKELKIQLKLIYSRIVAVELFHVNNLRESNGFVQLLDAELNKAITFFYEKEEDYIIRLKELQIRASNLESQAEKLQVQKDILDFRAEMVLLLHYSVLNLTGLRKIVKKHNKRTGTSFQFSSMRRVMQQPSFSTDLLHQLMEHCAAMLYRLFL</sequence>
<evidence type="ECO:0000259" key="2">
    <source>
        <dbReference type="PROSITE" id="PS51382"/>
    </source>
</evidence>
<evidence type="ECO:0000256" key="1">
    <source>
        <dbReference type="SAM" id="Coils"/>
    </source>
</evidence>
<evidence type="ECO:0000313" key="3">
    <source>
        <dbReference type="EMBL" id="KAJ8755917.1"/>
    </source>
</evidence>
<name>A0AAV8SUD0_9ROSI</name>
<feature type="coiled-coil region" evidence="1">
    <location>
        <begin position="75"/>
        <end position="102"/>
    </location>
</feature>
<feature type="domain" description="SPX" evidence="2">
    <location>
        <begin position="1"/>
        <end position="147"/>
    </location>
</feature>
<dbReference type="EMBL" id="JAIWQS010000009">
    <property type="protein sequence ID" value="KAJ8755917.1"/>
    <property type="molecule type" value="Genomic_DNA"/>
</dbReference>
<gene>
    <name evidence="3" type="ORF">K2173_024462</name>
</gene>
<dbReference type="InterPro" id="IPR004331">
    <property type="entry name" value="SPX_dom"/>
</dbReference>
<dbReference type="Proteomes" id="UP001159364">
    <property type="component" value="Linkage Group LG09"/>
</dbReference>
<dbReference type="GO" id="GO:0016036">
    <property type="term" value="P:cellular response to phosphate starvation"/>
    <property type="evidence" value="ECO:0007669"/>
    <property type="project" value="InterPro"/>
</dbReference>
<dbReference type="PANTHER" id="PTHR45978:SF1">
    <property type="entry name" value="SPX DOMAIN-CONTAINING PROTEIN"/>
    <property type="match status" value="1"/>
</dbReference>
<dbReference type="PANTHER" id="PTHR45978">
    <property type="entry name" value="SPX DOMAIN-CONTAINING PROTEIN 3"/>
    <property type="match status" value="1"/>
</dbReference>
<keyword evidence="4" id="KW-1185">Reference proteome</keyword>
<evidence type="ECO:0000313" key="4">
    <source>
        <dbReference type="Proteomes" id="UP001159364"/>
    </source>
</evidence>
<dbReference type="PROSITE" id="PS51382">
    <property type="entry name" value="SPX"/>
    <property type="match status" value="1"/>
</dbReference>
<dbReference type="Pfam" id="PF03105">
    <property type="entry name" value="SPX"/>
    <property type="match status" value="1"/>
</dbReference>
<protein>
    <recommendedName>
        <fullName evidence="2">SPX domain-containing protein</fullName>
    </recommendedName>
</protein>
<proteinExistence type="predicted"/>